<sequence length="79" mass="9080">MYIRLVKTVIDLDDELLERARRELGTKSKKDTIHAALRLVAERSERMEAIRELIAISSEQDWTGLLEDDKTPRGEQDAA</sequence>
<accession>A0A1C5JVT6</accession>
<organism evidence="1 2">
    <name type="scientific">Micromonospora siamensis</name>
    <dbReference type="NCBI Taxonomy" id="299152"/>
    <lineage>
        <taxon>Bacteria</taxon>
        <taxon>Bacillati</taxon>
        <taxon>Actinomycetota</taxon>
        <taxon>Actinomycetes</taxon>
        <taxon>Micromonosporales</taxon>
        <taxon>Micromonosporaceae</taxon>
        <taxon>Micromonospora</taxon>
    </lineage>
</organism>
<name>A0A1C5JVT6_9ACTN</name>
<evidence type="ECO:0000313" key="2">
    <source>
        <dbReference type="Proteomes" id="UP000198210"/>
    </source>
</evidence>
<dbReference type="InterPro" id="IPR019239">
    <property type="entry name" value="VapB_antitoxin"/>
</dbReference>
<dbReference type="Pfam" id="PF09957">
    <property type="entry name" value="VapB_antitoxin"/>
    <property type="match status" value="1"/>
</dbReference>
<dbReference type="EMBL" id="LT607751">
    <property type="protein sequence ID" value="SCG74685.1"/>
    <property type="molecule type" value="Genomic_DNA"/>
</dbReference>
<protein>
    <submittedName>
        <fullName evidence="1">Antitoxin of type II TA system, VapB</fullName>
    </submittedName>
</protein>
<proteinExistence type="predicted"/>
<evidence type="ECO:0000313" key="1">
    <source>
        <dbReference type="EMBL" id="SCG74685.1"/>
    </source>
</evidence>
<reference evidence="1 2" key="1">
    <citation type="submission" date="2016-06" db="EMBL/GenBank/DDBJ databases">
        <authorList>
            <person name="Kjaerup R.B."/>
            <person name="Dalgaard T.S."/>
            <person name="Juul-Madsen H.R."/>
        </authorList>
    </citation>
    <scope>NUCLEOTIDE SEQUENCE [LARGE SCALE GENOMIC DNA]</scope>
    <source>
        <strain evidence="1 2">DSM 45097</strain>
    </source>
</reference>
<keyword evidence="2" id="KW-1185">Reference proteome</keyword>
<dbReference type="AlphaFoldDB" id="A0A1C5JVT6"/>
<gene>
    <name evidence="1" type="ORF">GA0074704_5070</name>
</gene>
<dbReference type="Proteomes" id="UP000198210">
    <property type="component" value="Chromosome I"/>
</dbReference>